<organism evidence="5 6">
    <name type="scientific">Roseburia hominis (strain DSM 16839 / JCM 17582 / NCIMB 14029 / A2-183)</name>
    <dbReference type="NCBI Taxonomy" id="585394"/>
    <lineage>
        <taxon>Bacteria</taxon>
        <taxon>Bacillati</taxon>
        <taxon>Bacillota</taxon>
        <taxon>Clostridia</taxon>
        <taxon>Lachnospirales</taxon>
        <taxon>Lachnospiraceae</taxon>
        <taxon>Roseburia</taxon>
    </lineage>
</organism>
<dbReference type="Gene3D" id="1.10.10.10">
    <property type="entry name" value="Winged helix-like DNA-binding domain superfamily/Winged helix DNA-binding domain"/>
    <property type="match status" value="1"/>
</dbReference>
<dbReference type="SUPFAM" id="SSF48008">
    <property type="entry name" value="GntR ligand-binding domain-like"/>
    <property type="match status" value="1"/>
</dbReference>
<dbReference type="SMART" id="SM00345">
    <property type="entry name" value="HTH_GNTR"/>
    <property type="match status" value="1"/>
</dbReference>
<dbReference type="PANTHER" id="PTHR43537">
    <property type="entry name" value="TRANSCRIPTIONAL REGULATOR, GNTR FAMILY"/>
    <property type="match status" value="1"/>
</dbReference>
<gene>
    <name evidence="5" type="ordered locus">RHOM_00460</name>
</gene>
<evidence type="ECO:0000313" key="6">
    <source>
        <dbReference type="Proteomes" id="UP000008178"/>
    </source>
</evidence>
<dbReference type="KEGG" id="rho:RHOM_00460"/>
<dbReference type="GO" id="GO:0003677">
    <property type="term" value="F:DNA binding"/>
    <property type="evidence" value="ECO:0007669"/>
    <property type="project" value="UniProtKB-KW"/>
</dbReference>
<dbReference type="SUPFAM" id="SSF46785">
    <property type="entry name" value="Winged helix' DNA-binding domain"/>
    <property type="match status" value="1"/>
</dbReference>
<name>G2SZ61_ROSHA</name>
<dbReference type="BioCyc" id="RHOM585394:G1H02-101-MONOMER"/>
<dbReference type="InterPro" id="IPR036388">
    <property type="entry name" value="WH-like_DNA-bd_sf"/>
</dbReference>
<dbReference type="GO" id="GO:0003700">
    <property type="term" value="F:DNA-binding transcription factor activity"/>
    <property type="evidence" value="ECO:0007669"/>
    <property type="project" value="InterPro"/>
</dbReference>
<dbReference type="RefSeq" id="WP_014078313.1">
    <property type="nucleotide sequence ID" value="NC_015977.1"/>
</dbReference>
<keyword evidence="3" id="KW-0804">Transcription</keyword>
<dbReference type="PANTHER" id="PTHR43537:SF51">
    <property type="entry name" value="HTH-TYPE TRANSCRIPTIONAL REGULATOR LGOR-RELATED"/>
    <property type="match status" value="1"/>
</dbReference>
<protein>
    <recommendedName>
        <fullName evidence="4">HTH gntR-type domain-containing protein</fullName>
    </recommendedName>
</protein>
<dbReference type="OrthoDB" id="368823at2"/>
<reference evidence="5 6" key="1">
    <citation type="journal article" date="2015" name="Genome Announc.">
        <title>Complete genome sequence of the human gut symbiont Roseburia hominis.</title>
        <authorList>
            <person name="Travis A.J."/>
            <person name="Kelly D."/>
            <person name="Flint H.J."/>
            <person name="Aminov R.I."/>
        </authorList>
    </citation>
    <scope>NUCLEOTIDE SEQUENCE [LARGE SCALE GENOMIC DNA]</scope>
    <source>
        <strain evidence="6">DSM 16839 / JCM 17582 / NCIMB 14029 / A2-183</strain>
    </source>
</reference>
<dbReference type="InterPro" id="IPR036390">
    <property type="entry name" value="WH_DNA-bd_sf"/>
</dbReference>
<dbReference type="STRING" id="585394.RHOM_00460"/>
<evidence type="ECO:0000259" key="4">
    <source>
        <dbReference type="PROSITE" id="PS50949"/>
    </source>
</evidence>
<keyword evidence="1" id="KW-0805">Transcription regulation</keyword>
<dbReference type="Pfam" id="PF07729">
    <property type="entry name" value="FCD"/>
    <property type="match status" value="1"/>
</dbReference>
<dbReference type="InterPro" id="IPR000524">
    <property type="entry name" value="Tscrpt_reg_HTH_GntR"/>
</dbReference>
<proteinExistence type="predicted"/>
<dbReference type="AlphaFoldDB" id="G2SZ61"/>
<dbReference type="PROSITE" id="PS50949">
    <property type="entry name" value="HTH_GNTR"/>
    <property type="match status" value="1"/>
</dbReference>
<evidence type="ECO:0000313" key="5">
    <source>
        <dbReference type="EMBL" id="AEN95219.1"/>
    </source>
</evidence>
<dbReference type="Pfam" id="PF00392">
    <property type="entry name" value="GntR"/>
    <property type="match status" value="1"/>
</dbReference>
<dbReference type="GeneID" id="93721996"/>
<keyword evidence="2" id="KW-0238">DNA-binding</keyword>
<dbReference type="eggNOG" id="COG1802">
    <property type="taxonomic scope" value="Bacteria"/>
</dbReference>
<evidence type="ECO:0000256" key="3">
    <source>
        <dbReference type="ARBA" id="ARBA00023163"/>
    </source>
</evidence>
<keyword evidence="6" id="KW-1185">Reference proteome</keyword>
<accession>G2SZ61</accession>
<dbReference type="SMART" id="SM00895">
    <property type="entry name" value="FCD"/>
    <property type="match status" value="1"/>
</dbReference>
<dbReference type="InterPro" id="IPR011711">
    <property type="entry name" value="GntR_C"/>
</dbReference>
<dbReference type="InterPro" id="IPR008920">
    <property type="entry name" value="TF_FadR/GntR_C"/>
</dbReference>
<dbReference type="Proteomes" id="UP000008178">
    <property type="component" value="Chromosome"/>
</dbReference>
<feature type="domain" description="HTH gntR-type" evidence="4">
    <location>
        <begin position="11"/>
        <end position="78"/>
    </location>
</feature>
<dbReference type="Gene3D" id="1.20.120.530">
    <property type="entry name" value="GntR ligand-binding domain-like"/>
    <property type="match status" value="1"/>
</dbReference>
<evidence type="ECO:0000256" key="1">
    <source>
        <dbReference type="ARBA" id="ARBA00023015"/>
    </source>
</evidence>
<dbReference type="EMBL" id="CP003040">
    <property type="protein sequence ID" value="AEN95219.1"/>
    <property type="molecule type" value="Genomic_DNA"/>
</dbReference>
<sequence length="225" mass="26580">MLTIMERKKGESARDYVTRVLIDNIVNVHLEPGEKLLENDLSGQLGVSRTPYREAVLALAERQLVHIRPKKGTYVSHIDLKLVEEVRHLRSIVETELAVMACDLLTEEDLDVLRENIAIWKMYMERKQTDKILQYDKEFHRHFYEMCDRNYWYTLLESLSPHFDRTTVLSFRCRPVNGIVSDHEELVDAIAARDRERAAETARRHMLRYTENIDTIRQAFPEYFA</sequence>
<evidence type="ECO:0000256" key="2">
    <source>
        <dbReference type="ARBA" id="ARBA00023125"/>
    </source>
</evidence>
<dbReference type="HOGENOM" id="CLU_017584_5_2_9"/>